<evidence type="ECO:0000313" key="3">
    <source>
        <dbReference type="Proteomes" id="UP001589854"/>
    </source>
</evidence>
<dbReference type="InterPro" id="IPR016064">
    <property type="entry name" value="NAD/diacylglycerol_kinase_sf"/>
</dbReference>
<evidence type="ECO:0000259" key="1">
    <source>
        <dbReference type="Pfam" id="PF19279"/>
    </source>
</evidence>
<dbReference type="Pfam" id="PF19279">
    <property type="entry name" value="YegS_C"/>
    <property type="match status" value="1"/>
</dbReference>
<name>A0ABV6G9I6_9BACI</name>
<keyword evidence="2" id="KW-0808">Transferase</keyword>
<dbReference type="Proteomes" id="UP001589854">
    <property type="component" value="Unassembled WGS sequence"/>
</dbReference>
<feature type="domain" description="YegS/DAGK C-terminal" evidence="1">
    <location>
        <begin position="11"/>
        <end position="134"/>
    </location>
</feature>
<protein>
    <submittedName>
        <fullName evidence="2">Diacylglycerol/lipid kinase family protein</fullName>
        <ecNumber evidence="2">2.7.1.-</ecNumber>
    </submittedName>
</protein>
<dbReference type="EMBL" id="JBHLVO010000001">
    <property type="protein sequence ID" value="MFC0270349.1"/>
    <property type="molecule type" value="Genomic_DNA"/>
</dbReference>
<reference evidence="2 3" key="1">
    <citation type="submission" date="2024-09" db="EMBL/GenBank/DDBJ databases">
        <authorList>
            <person name="Sun Q."/>
            <person name="Mori K."/>
        </authorList>
    </citation>
    <scope>NUCLEOTIDE SEQUENCE [LARGE SCALE GENOMIC DNA]</scope>
    <source>
        <strain evidence="2 3">CCM 7228</strain>
    </source>
</reference>
<accession>A0ABV6G9I6</accession>
<evidence type="ECO:0000313" key="2">
    <source>
        <dbReference type="EMBL" id="MFC0270349.1"/>
    </source>
</evidence>
<dbReference type="Gene3D" id="2.60.200.40">
    <property type="match status" value="1"/>
</dbReference>
<gene>
    <name evidence="2" type="ORF">ACFFIX_02600</name>
</gene>
<sequence length="137" mass="15216">MTSSYFVNNLGVGFDAEVAKMASELSWKKILNGLNIQSLTYVIALIKSIFTYSPSSITLTVDEEIHEFTNVWFVAVSNHPYYGGGMKIAPTANPTDGKLTITTVHNLSRMKLLLLFVTVFFGKHIGLRKVKCVVVKK</sequence>
<proteinExistence type="predicted"/>
<organism evidence="2 3">
    <name type="scientific">Metabacillus herbersteinensis</name>
    <dbReference type="NCBI Taxonomy" id="283816"/>
    <lineage>
        <taxon>Bacteria</taxon>
        <taxon>Bacillati</taxon>
        <taxon>Bacillota</taxon>
        <taxon>Bacilli</taxon>
        <taxon>Bacillales</taxon>
        <taxon>Bacillaceae</taxon>
        <taxon>Metabacillus</taxon>
    </lineage>
</organism>
<dbReference type="SUPFAM" id="SSF111331">
    <property type="entry name" value="NAD kinase/diacylglycerol kinase-like"/>
    <property type="match status" value="1"/>
</dbReference>
<comment type="caution">
    <text evidence="2">The sequence shown here is derived from an EMBL/GenBank/DDBJ whole genome shotgun (WGS) entry which is preliminary data.</text>
</comment>
<dbReference type="InterPro" id="IPR045540">
    <property type="entry name" value="YegS/DAGK_C"/>
</dbReference>
<dbReference type="GO" id="GO:0016301">
    <property type="term" value="F:kinase activity"/>
    <property type="evidence" value="ECO:0007669"/>
    <property type="project" value="UniProtKB-KW"/>
</dbReference>
<dbReference type="EC" id="2.7.1.-" evidence="2"/>
<keyword evidence="2" id="KW-0418">Kinase</keyword>
<keyword evidence="3" id="KW-1185">Reference proteome</keyword>